<dbReference type="CAZy" id="GH9">
    <property type="family name" value="Glycoside Hydrolase Family 9"/>
</dbReference>
<evidence type="ECO:0000256" key="8">
    <source>
        <dbReference type="PROSITE-ProRule" id="PRU10059"/>
    </source>
</evidence>
<dbReference type="InterPro" id="IPR001701">
    <property type="entry name" value="Glyco_hydro_9"/>
</dbReference>
<dbReference type="InterPro" id="IPR033126">
    <property type="entry name" value="Glyco_hydro_9_Asp/Glu_AS"/>
</dbReference>
<dbReference type="InterPro" id="IPR012341">
    <property type="entry name" value="6hp_glycosidase-like_sf"/>
</dbReference>
<reference evidence="12" key="1">
    <citation type="journal article" date="2007" name="Biochimie">
        <title>Isolation and primary structure of a cellulase from the Japanese sea urchin Strongylocentrotus nudus.</title>
        <authorList>
            <person name="Nishida Y."/>
            <person name="Suzuki K."/>
            <person name="Kumagai Y."/>
            <person name="Tanaka H."/>
            <person name="Inoue A."/>
            <person name="Ojima T."/>
        </authorList>
    </citation>
    <scope>NUCLEOTIDE SEQUENCE</scope>
</reference>
<evidence type="ECO:0000259" key="11">
    <source>
        <dbReference type="Pfam" id="PF00759"/>
    </source>
</evidence>
<proteinExistence type="inferred from homology"/>
<feature type="active site" evidence="9">
    <location>
        <position position="142"/>
    </location>
</feature>
<keyword evidence="7 8" id="KW-0624">Polysaccharide degradation</keyword>
<name>A5A7P5_MESNU</name>
<evidence type="ECO:0000256" key="10">
    <source>
        <dbReference type="RuleBase" id="RU361166"/>
    </source>
</evidence>
<dbReference type="InterPro" id="IPR008928">
    <property type="entry name" value="6-hairpin_glycosidase_sf"/>
</dbReference>
<dbReference type="PROSITE" id="PS00698">
    <property type="entry name" value="GH9_3"/>
    <property type="match status" value="1"/>
</dbReference>
<feature type="active site" evidence="9">
    <location>
        <position position="151"/>
    </location>
</feature>
<evidence type="ECO:0000256" key="1">
    <source>
        <dbReference type="ARBA" id="ARBA00000966"/>
    </source>
</evidence>
<comment type="catalytic activity">
    <reaction evidence="1 10">
        <text>Endohydrolysis of (1-&gt;4)-beta-D-glucosidic linkages in cellulose, lichenin and cereal beta-D-glucans.</text>
        <dbReference type="EC" id="3.2.1.4"/>
    </reaction>
</comment>
<dbReference type="PANTHER" id="PTHR22298">
    <property type="entry name" value="ENDO-1,4-BETA-GLUCANASE"/>
    <property type="match status" value="1"/>
</dbReference>
<keyword evidence="3 8" id="KW-0378">Hydrolase</keyword>
<protein>
    <recommendedName>
        <fullName evidence="10">Endoglucanase</fullName>
        <ecNumber evidence="10">3.2.1.4</ecNumber>
    </recommendedName>
</protein>
<evidence type="ECO:0000256" key="2">
    <source>
        <dbReference type="ARBA" id="ARBA00007072"/>
    </source>
</evidence>
<dbReference type="GO" id="GO:0008810">
    <property type="term" value="F:cellulase activity"/>
    <property type="evidence" value="ECO:0007669"/>
    <property type="project" value="UniProtKB-EC"/>
</dbReference>
<dbReference type="SUPFAM" id="SSF48208">
    <property type="entry name" value="Six-hairpin glycosidases"/>
    <property type="match status" value="1"/>
</dbReference>
<feature type="domain" description="Glycoside hydrolase family 9" evidence="11">
    <location>
        <begin position="9"/>
        <end position="163"/>
    </location>
</feature>
<dbReference type="Pfam" id="PF00759">
    <property type="entry name" value="Glyco_hydro_9"/>
    <property type="match status" value="1"/>
</dbReference>
<dbReference type="GO" id="GO:0030245">
    <property type="term" value="P:cellulose catabolic process"/>
    <property type="evidence" value="ECO:0007669"/>
    <property type="project" value="UniProtKB-KW"/>
</dbReference>
<keyword evidence="5 8" id="KW-0119">Carbohydrate metabolism</keyword>
<keyword evidence="6 8" id="KW-0326">Glycosidase</keyword>
<evidence type="ECO:0000256" key="3">
    <source>
        <dbReference type="ARBA" id="ARBA00022801"/>
    </source>
</evidence>
<keyword evidence="4 10" id="KW-0136">Cellulose degradation</keyword>
<accession>A5A7P5</accession>
<sequence>MLMYQLTRSNDYKDAVIRFLDSWMPGRITYTPKGLAWRDTWGPLRYSANTAFIAALACHYNINSESCSFVEQQIHYMLGSSGRSFVVGFGNNPPQRPHHRSSSCPDQPKSCSWNEYNSGSANPQTLEGALVGGPDQYDNYTDERSDYISNEVACDYNAGFQSAVAGLKQLNM</sequence>
<evidence type="ECO:0000256" key="4">
    <source>
        <dbReference type="ARBA" id="ARBA00023001"/>
    </source>
</evidence>
<evidence type="ECO:0000313" key="12">
    <source>
        <dbReference type="EMBL" id="BAF62180.1"/>
    </source>
</evidence>
<evidence type="ECO:0000256" key="7">
    <source>
        <dbReference type="ARBA" id="ARBA00023326"/>
    </source>
</evidence>
<gene>
    <name evidence="12" type="primary">SnEG1-3'</name>
</gene>
<dbReference type="AlphaFoldDB" id="A5A7P5"/>
<evidence type="ECO:0000256" key="5">
    <source>
        <dbReference type="ARBA" id="ARBA00023277"/>
    </source>
</evidence>
<dbReference type="Gene3D" id="1.50.10.10">
    <property type="match status" value="1"/>
</dbReference>
<evidence type="ECO:0000256" key="9">
    <source>
        <dbReference type="PROSITE-ProRule" id="PRU10060"/>
    </source>
</evidence>
<comment type="similarity">
    <text evidence="2 8 10">Belongs to the glycosyl hydrolase 9 (cellulase E) family.</text>
</comment>
<dbReference type="PROSITE" id="PS00592">
    <property type="entry name" value="GH9_2"/>
    <property type="match status" value="1"/>
</dbReference>
<feature type="active site" evidence="8">
    <location>
        <position position="98"/>
    </location>
</feature>
<dbReference type="EC" id="3.2.1.4" evidence="10"/>
<evidence type="ECO:0000256" key="6">
    <source>
        <dbReference type="ARBA" id="ARBA00023295"/>
    </source>
</evidence>
<organism evidence="12">
    <name type="scientific">Mesocentrotus nudus</name>
    <name type="common">Sea urchin</name>
    <name type="synonym">Strongylocentrotus nudus</name>
    <dbReference type="NCBI Taxonomy" id="7666"/>
    <lineage>
        <taxon>Eukaryota</taxon>
        <taxon>Metazoa</taxon>
        <taxon>Echinodermata</taxon>
        <taxon>Eleutherozoa</taxon>
        <taxon>Echinozoa</taxon>
        <taxon>Echinoidea</taxon>
        <taxon>Euechinoidea</taxon>
        <taxon>Echinacea</taxon>
        <taxon>Camarodonta</taxon>
        <taxon>Echinidea</taxon>
        <taxon>Strongylocentrotidae</taxon>
        <taxon>Mesocentrotus</taxon>
    </lineage>
</organism>
<dbReference type="InterPro" id="IPR018221">
    <property type="entry name" value="Glyco_hydro_9_His_AS"/>
</dbReference>
<dbReference type="EMBL" id="AB282679">
    <property type="protein sequence ID" value="BAF62180.1"/>
    <property type="molecule type" value="Genomic_DNA"/>
</dbReference>